<sequence length="527" mass="57892">MTTSDGTPPSRDLIGRQQPTHQLVAPYERSWAQPAIDLMADCGKQLREWQCDGLRDGLGVNGPLGDERWAAYENCDILSRRNGKTVKLEARALAGLFLFNETNILWTAHRYDTVLLSFQELARLIKSHPGLRSELLPKRNEGIVTQNGVESITLRSGAVINFRTRGPDTGRGFDGDLLIVDEAQAATVEQMKAMGGSLVNGRNPQIWYSGSAGGPKSQVLGDLVHRALNTEPGDPARERLTFNQWSAEEDDDPEDPATWAKTNPSYNLPGSELGYANMRAKYIELKYRPHEFAQEHLGVGTYPRPESETWVIPSVQWTRREDSESKPVGKVVLMAHADPHQTWASISLAGFRRDGAVHVQLVAHDHGTRWVPERVIELQETYDSLPELLLAARGPLSYLVADMQALGIKVRLMTPEEQQEASSWFVTAGNEDPPEAGDLTGWVRSPRHLGQPPLTVALAEVSLRTVGERYVLSNRAAIDVSPVLSAAYAGYGLQLLGRAASPPPPPVGVESSSSVGVSTEDLMSTEF</sequence>
<reference evidence="2" key="1">
    <citation type="submission" date="2020-03" db="EMBL/GenBank/DDBJ databases">
        <title>Draft sequencing of Calidifontibacter sp. DB0510.</title>
        <authorList>
            <person name="Kim D.-U."/>
        </authorList>
    </citation>
    <scope>NUCLEOTIDE SEQUENCE</scope>
    <source>
        <strain evidence="2">DB0510</strain>
    </source>
</reference>
<name>A0A967B1I8_9MICO</name>
<evidence type="ECO:0000256" key="1">
    <source>
        <dbReference type="SAM" id="MobiDB-lite"/>
    </source>
</evidence>
<dbReference type="InterPro" id="IPR027417">
    <property type="entry name" value="P-loop_NTPase"/>
</dbReference>
<feature type="compositionally biased region" description="Low complexity" evidence="1">
    <location>
        <begin position="508"/>
        <end position="518"/>
    </location>
</feature>
<gene>
    <name evidence="2" type="ORF">G9U51_08335</name>
</gene>
<dbReference type="RefSeq" id="WP_166195921.1">
    <property type="nucleotide sequence ID" value="NZ_JAAOIV010000005.1"/>
</dbReference>
<protein>
    <recommendedName>
        <fullName evidence="4">Terminase</fullName>
    </recommendedName>
</protein>
<keyword evidence="3" id="KW-1185">Reference proteome</keyword>
<accession>A0A967B1I8</accession>
<dbReference type="EMBL" id="JAAOIV010000005">
    <property type="protein sequence ID" value="NHN55783.1"/>
    <property type="molecule type" value="Genomic_DNA"/>
</dbReference>
<comment type="caution">
    <text evidence="2">The sequence shown here is derived from an EMBL/GenBank/DDBJ whole genome shotgun (WGS) entry which is preliminary data.</text>
</comment>
<organism evidence="2 3">
    <name type="scientific">Metallococcus carri</name>
    <dbReference type="NCBI Taxonomy" id="1656884"/>
    <lineage>
        <taxon>Bacteria</taxon>
        <taxon>Bacillati</taxon>
        <taxon>Actinomycetota</taxon>
        <taxon>Actinomycetes</taxon>
        <taxon>Micrococcales</taxon>
        <taxon>Dermacoccaceae</taxon>
        <taxon>Metallococcus</taxon>
    </lineage>
</organism>
<dbReference type="Proteomes" id="UP000744769">
    <property type="component" value="Unassembled WGS sequence"/>
</dbReference>
<feature type="region of interest" description="Disordered" evidence="1">
    <location>
        <begin position="501"/>
        <end position="527"/>
    </location>
</feature>
<evidence type="ECO:0000313" key="3">
    <source>
        <dbReference type="Proteomes" id="UP000744769"/>
    </source>
</evidence>
<evidence type="ECO:0008006" key="4">
    <source>
        <dbReference type="Google" id="ProtNLM"/>
    </source>
</evidence>
<evidence type="ECO:0000313" key="2">
    <source>
        <dbReference type="EMBL" id="NHN55783.1"/>
    </source>
</evidence>
<proteinExistence type="predicted"/>
<dbReference type="AlphaFoldDB" id="A0A967B1I8"/>
<dbReference type="Gene3D" id="3.40.50.300">
    <property type="entry name" value="P-loop containing nucleotide triphosphate hydrolases"/>
    <property type="match status" value="1"/>
</dbReference>